<feature type="transmembrane region" description="Helical" evidence="10">
    <location>
        <begin position="6"/>
        <end position="26"/>
    </location>
</feature>
<comment type="caution">
    <text evidence="11">The sequence shown here is derived from an EMBL/GenBank/DDBJ whole genome shotgun (WGS) entry which is preliminary data.</text>
</comment>
<evidence type="ECO:0000256" key="1">
    <source>
        <dbReference type="ARBA" id="ARBA00004477"/>
    </source>
</evidence>
<comment type="similarity">
    <text evidence="3 10">Belongs to the ALG6/ALG8 glucosyltransferase family.</text>
</comment>
<dbReference type="Pfam" id="PF03155">
    <property type="entry name" value="Alg6_Alg8"/>
    <property type="match status" value="1"/>
</dbReference>
<keyword evidence="12" id="KW-1185">Reference proteome</keyword>
<accession>A0ABQ6MPX7</accession>
<feature type="transmembrane region" description="Helical" evidence="10">
    <location>
        <begin position="521"/>
        <end position="544"/>
    </location>
</feature>
<comment type="subcellular location">
    <subcellularLocation>
        <location evidence="1 10">Endoplasmic reticulum membrane</location>
        <topology evidence="1 10">Multi-pass membrane protein</topology>
    </subcellularLocation>
</comment>
<evidence type="ECO:0000256" key="10">
    <source>
        <dbReference type="RuleBase" id="RU363110"/>
    </source>
</evidence>
<feature type="non-terminal residue" evidence="11">
    <location>
        <position position="641"/>
    </location>
</feature>
<dbReference type="InterPro" id="IPR004856">
    <property type="entry name" value="Glyco_trans_ALG6/ALG8"/>
</dbReference>
<feature type="transmembrane region" description="Helical" evidence="10">
    <location>
        <begin position="350"/>
        <end position="367"/>
    </location>
</feature>
<evidence type="ECO:0000256" key="4">
    <source>
        <dbReference type="ARBA" id="ARBA00022676"/>
    </source>
</evidence>
<feature type="transmembrane region" description="Helical" evidence="10">
    <location>
        <begin position="188"/>
        <end position="210"/>
    </location>
</feature>
<keyword evidence="7 10" id="KW-0256">Endoplasmic reticulum</keyword>
<keyword evidence="9 10" id="KW-0472">Membrane</keyword>
<feature type="transmembrane region" description="Helical" evidence="10">
    <location>
        <begin position="159"/>
        <end position="176"/>
    </location>
</feature>
<dbReference type="Proteomes" id="UP001165060">
    <property type="component" value="Unassembled WGS sequence"/>
</dbReference>
<feature type="transmembrane region" description="Helical" evidence="10">
    <location>
        <begin position="320"/>
        <end position="341"/>
    </location>
</feature>
<feature type="transmembrane region" description="Helical" evidence="10">
    <location>
        <begin position="550"/>
        <end position="567"/>
    </location>
</feature>
<evidence type="ECO:0000256" key="2">
    <source>
        <dbReference type="ARBA" id="ARBA00004922"/>
    </source>
</evidence>
<dbReference type="PANTHER" id="PTHR12413:SF2">
    <property type="entry name" value="DOLICHYL PYROPHOSPHATE GLC1MAN9GLCNAC2 ALPHA-1,3-GLUCOSYLTRANSFERASE-RELATED"/>
    <property type="match status" value="1"/>
</dbReference>
<evidence type="ECO:0000256" key="6">
    <source>
        <dbReference type="ARBA" id="ARBA00022692"/>
    </source>
</evidence>
<evidence type="ECO:0000256" key="5">
    <source>
        <dbReference type="ARBA" id="ARBA00022679"/>
    </source>
</evidence>
<reference evidence="11 12" key="1">
    <citation type="journal article" date="2023" name="Commun. Biol.">
        <title>Genome analysis of Parmales, the sister group of diatoms, reveals the evolutionary specialization of diatoms from phago-mixotrophs to photoautotrophs.</title>
        <authorList>
            <person name="Ban H."/>
            <person name="Sato S."/>
            <person name="Yoshikawa S."/>
            <person name="Yamada K."/>
            <person name="Nakamura Y."/>
            <person name="Ichinomiya M."/>
            <person name="Sato N."/>
            <person name="Blanc-Mathieu R."/>
            <person name="Endo H."/>
            <person name="Kuwata A."/>
            <person name="Ogata H."/>
        </authorList>
    </citation>
    <scope>NUCLEOTIDE SEQUENCE [LARGE SCALE GENOMIC DNA]</scope>
</reference>
<evidence type="ECO:0000256" key="8">
    <source>
        <dbReference type="ARBA" id="ARBA00022989"/>
    </source>
</evidence>
<keyword evidence="6 10" id="KW-0812">Transmembrane</keyword>
<feature type="non-terminal residue" evidence="11">
    <location>
        <position position="1"/>
    </location>
</feature>
<sequence length="641" mass="69709">RPPPPPLLPALLPALLLPLSLQLLLLSFPYRSTDFDVHRNWLALTRHLPAKRWYLDETDEDNTLDYPPSFAFAEALLSNGLLPLFPAAESCSALVSTAVGARIATPACVLFQRGSVVLSASLLYFPACLLSLRLLRAPSSFLLPLTSSFGLLLLDHVHFQYNAPLLSLLLLSASLLSPPSPPPRSRALLAAFLYALLLTLKHLYLVLAPLYFLHLLSSLCLPLPRRLPDLLLLSAVTLAALVPPFVPFRSCLPELLGRLFPFERGLTHAYWAPNVWALYTFLDRALLKLSRFLPLPTRGTAGGGTSGLISASGLAVVPDVSGGACALLILLFLSFPLAAIWGPRGRRPRAFLLAAPACAMTCFMLGYHVHEKAAMTHVLLLALLAAAEPTRRHCGAWLRASAVGHLGLMPLVPPGIVYTPVKYALFLAHLLLCLHVSETAVRGPVLSRRDLLVALLLLLPVFLFAEVLHPLLLGGREGAEFLPLMAVSVTLGGLNLAVWAELHLVPDWIGIVPDLGRGTAFATVFAMCAFQIFAKATATALLAVTDSAWLWYYVIGDYGLYFAYLVARRDFVFFTPMPTAASYAVAPLFRVICKVITDFTATPQMRLPLMIGGSYYAFCLASSQVSVFAAVYAYTRYATPP</sequence>
<organism evidence="11 12">
    <name type="scientific">Tetraparma gracilis</name>
    <dbReference type="NCBI Taxonomy" id="2962635"/>
    <lineage>
        <taxon>Eukaryota</taxon>
        <taxon>Sar</taxon>
        <taxon>Stramenopiles</taxon>
        <taxon>Ochrophyta</taxon>
        <taxon>Bolidophyceae</taxon>
        <taxon>Parmales</taxon>
        <taxon>Triparmaceae</taxon>
        <taxon>Tetraparma</taxon>
    </lineage>
</organism>
<dbReference type="EMBL" id="BRYB01000467">
    <property type="protein sequence ID" value="GMI30461.1"/>
    <property type="molecule type" value="Genomic_DNA"/>
</dbReference>
<evidence type="ECO:0000256" key="3">
    <source>
        <dbReference type="ARBA" id="ARBA00008715"/>
    </source>
</evidence>
<feature type="transmembrane region" description="Helical" evidence="10">
    <location>
        <begin position="615"/>
        <end position="635"/>
    </location>
</feature>
<keyword evidence="5 10" id="KW-0808">Transferase</keyword>
<feature type="transmembrane region" description="Helical" evidence="10">
    <location>
        <begin position="423"/>
        <end position="441"/>
    </location>
</feature>
<name>A0ABQ6MPX7_9STRA</name>
<evidence type="ECO:0000313" key="12">
    <source>
        <dbReference type="Proteomes" id="UP001165060"/>
    </source>
</evidence>
<feature type="transmembrane region" description="Helical" evidence="10">
    <location>
        <begin position="453"/>
        <end position="475"/>
    </location>
</feature>
<feature type="transmembrane region" description="Helical" evidence="10">
    <location>
        <begin position="230"/>
        <end position="248"/>
    </location>
</feature>
<dbReference type="EC" id="2.4.1.-" evidence="10"/>
<keyword evidence="8 10" id="KW-1133">Transmembrane helix</keyword>
<evidence type="ECO:0000256" key="7">
    <source>
        <dbReference type="ARBA" id="ARBA00022824"/>
    </source>
</evidence>
<keyword evidence="4 10" id="KW-0328">Glycosyltransferase</keyword>
<gene>
    <name evidence="11" type="ORF">TeGR_g6950</name>
</gene>
<evidence type="ECO:0000313" key="11">
    <source>
        <dbReference type="EMBL" id="GMI30461.1"/>
    </source>
</evidence>
<feature type="transmembrane region" description="Helical" evidence="10">
    <location>
        <begin position="116"/>
        <end position="135"/>
    </location>
</feature>
<dbReference type="PANTHER" id="PTHR12413">
    <property type="entry name" value="DOLICHYL GLYCOSYLTRANSFERASE"/>
    <property type="match status" value="1"/>
</dbReference>
<protein>
    <recommendedName>
        <fullName evidence="10">Alpha-1,3-glucosyltransferase</fullName>
        <ecNumber evidence="10">2.4.1.-</ecNumber>
    </recommendedName>
</protein>
<proteinExistence type="inferred from homology"/>
<feature type="transmembrane region" description="Helical" evidence="10">
    <location>
        <begin position="269"/>
        <end position="287"/>
    </location>
</feature>
<comment type="pathway">
    <text evidence="2 10">Protein modification; protein glycosylation.</text>
</comment>
<evidence type="ECO:0000256" key="9">
    <source>
        <dbReference type="ARBA" id="ARBA00023136"/>
    </source>
</evidence>